<organism evidence="2 3">
    <name type="scientific">Brassica cretica</name>
    <name type="common">Mustard</name>
    <dbReference type="NCBI Taxonomy" id="69181"/>
    <lineage>
        <taxon>Eukaryota</taxon>
        <taxon>Viridiplantae</taxon>
        <taxon>Streptophyta</taxon>
        <taxon>Embryophyta</taxon>
        <taxon>Tracheophyta</taxon>
        <taxon>Spermatophyta</taxon>
        <taxon>Magnoliopsida</taxon>
        <taxon>eudicotyledons</taxon>
        <taxon>Gunneridae</taxon>
        <taxon>Pentapetalae</taxon>
        <taxon>rosids</taxon>
        <taxon>malvids</taxon>
        <taxon>Brassicales</taxon>
        <taxon>Brassicaceae</taxon>
        <taxon>Brassiceae</taxon>
        <taxon>Brassica</taxon>
    </lineage>
</organism>
<feature type="compositionally biased region" description="Basic residues" evidence="1">
    <location>
        <begin position="56"/>
        <end position="66"/>
    </location>
</feature>
<proteinExistence type="predicted"/>
<feature type="compositionally biased region" description="Basic and acidic residues" evidence="1">
    <location>
        <begin position="39"/>
        <end position="55"/>
    </location>
</feature>
<dbReference type="AlphaFoldDB" id="A0A8S9NE45"/>
<sequence>MMIRREERGRGGVYQERCRLMGFAEGSSIDSVGETSLSTRDHEGEREVRQRELRSRRGRGKEKRERRRVVLLRKEKNGLKGDTCLSKYVSSVS</sequence>
<feature type="compositionally biased region" description="Polar residues" evidence="1">
    <location>
        <begin position="29"/>
        <end position="38"/>
    </location>
</feature>
<feature type="region of interest" description="Disordered" evidence="1">
    <location>
        <begin position="29"/>
        <end position="66"/>
    </location>
</feature>
<evidence type="ECO:0000313" key="2">
    <source>
        <dbReference type="EMBL" id="KAF3499399.1"/>
    </source>
</evidence>
<accession>A0A8S9NE45</accession>
<evidence type="ECO:0000256" key="1">
    <source>
        <dbReference type="SAM" id="MobiDB-lite"/>
    </source>
</evidence>
<dbReference type="Proteomes" id="UP000712600">
    <property type="component" value="Unassembled WGS sequence"/>
</dbReference>
<evidence type="ECO:0000313" key="3">
    <source>
        <dbReference type="Proteomes" id="UP000712600"/>
    </source>
</evidence>
<reference evidence="2" key="1">
    <citation type="submission" date="2019-12" db="EMBL/GenBank/DDBJ databases">
        <title>Genome sequencing and annotation of Brassica cretica.</title>
        <authorList>
            <person name="Studholme D.J."/>
            <person name="Sarris P."/>
        </authorList>
    </citation>
    <scope>NUCLEOTIDE SEQUENCE</scope>
    <source>
        <strain evidence="2">PFS-109/04</strain>
        <tissue evidence="2">Leaf</tissue>
    </source>
</reference>
<protein>
    <submittedName>
        <fullName evidence="2">Uncharacterized protein</fullName>
    </submittedName>
</protein>
<comment type="caution">
    <text evidence="2">The sequence shown here is derived from an EMBL/GenBank/DDBJ whole genome shotgun (WGS) entry which is preliminary data.</text>
</comment>
<dbReference type="EMBL" id="QGKX02001621">
    <property type="protein sequence ID" value="KAF3499399.1"/>
    <property type="molecule type" value="Genomic_DNA"/>
</dbReference>
<gene>
    <name evidence="2" type="ORF">F2Q69_00041623</name>
</gene>
<name>A0A8S9NE45_BRACR</name>